<dbReference type="Proteomes" id="UP000789342">
    <property type="component" value="Unassembled WGS sequence"/>
</dbReference>
<gene>
    <name evidence="2" type="ORF">AMORRO_LOCUS7043</name>
</gene>
<comment type="caution">
    <text evidence="2">The sequence shown here is derived from an EMBL/GenBank/DDBJ whole genome shotgun (WGS) entry which is preliminary data.</text>
</comment>
<keyword evidence="3" id="KW-1185">Reference proteome</keyword>
<feature type="domain" description="Gfd2/YDR514C-like C-terminal" evidence="1">
    <location>
        <begin position="161"/>
        <end position="327"/>
    </location>
</feature>
<sequence>MENQYLQFQRVVRLWSKEGNSEKSKAFFSPSYFFPRHANIEFYIGKLNAERINSGTNKTDGYRYLLISEDSMKVIKAELELYISIKISSTPTDYNATSYEDIKPIIIDSQEAYEKIEMSLLKFKKSVKKKAKAARANAKLKSIRDSLEKAREMYQENKYLFVAIDVESYERDHSCILEVGWSMYNAKSNLFMDRHFCATEYEHMRNGRFVPDMKERFIFGETIWTNLKSIADEFVKDLTEEGVKGNVVLVGHDIKMEEKYLENMGVEIQKVIKPVGRFDTAEMNAARLGNPHERMALGKILDSLDIENYSLHNAGNDARYTLLLFLELCKFPLASLKEFPQTSDSDEEES</sequence>
<dbReference type="GO" id="GO:0003676">
    <property type="term" value="F:nucleic acid binding"/>
    <property type="evidence" value="ECO:0007669"/>
    <property type="project" value="InterPro"/>
</dbReference>
<dbReference type="OrthoDB" id="5953249at2759"/>
<dbReference type="PANTHER" id="PTHR28083">
    <property type="entry name" value="GOOD FOR FULL DBP5 ACTIVITY PROTEIN 2"/>
    <property type="match status" value="1"/>
</dbReference>
<proteinExistence type="predicted"/>
<dbReference type="PANTHER" id="PTHR28083:SF1">
    <property type="entry name" value="GOOD FOR FULL DBP5 ACTIVITY PROTEIN 2"/>
    <property type="match status" value="1"/>
</dbReference>
<dbReference type="Pfam" id="PF21762">
    <property type="entry name" value="DEDDh_C"/>
    <property type="match status" value="1"/>
</dbReference>
<name>A0A9N9G866_9GLOM</name>
<evidence type="ECO:0000313" key="2">
    <source>
        <dbReference type="EMBL" id="CAG8584084.1"/>
    </source>
</evidence>
<evidence type="ECO:0000313" key="3">
    <source>
        <dbReference type="Proteomes" id="UP000789342"/>
    </source>
</evidence>
<dbReference type="InterPro" id="IPR012337">
    <property type="entry name" value="RNaseH-like_sf"/>
</dbReference>
<protein>
    <submittedName>
        <fullName evidence="2">12833_t:CDS:1</fullName>
    </submittedName>
</protein>
<accession>A0A9N9G866</accession>
<dbReference type="EMBL" id="CAJVPV010005064">
    <property type="protein sequence ID" value="CAG8584084.1"/>
    <property type="molecule type" value="Genomic_DNA"/>
</dbReference>
<dbReference type="AlphaFoldDB" id="A0A9N9G866"/>
<reference evidence="2" key="1">
    <citation type="submission" date="2021-06" db="EMBL/GenBank/DDBJ databases">
        <authorList>
            <person name="Kallberg Y."/>
            <person name="Tangrot J."/>
            <person name="Rosling A."/>
        </authorList>
    </citation>
    <scope>NUCLEOTIDE SEQUENCE</scope>
    <source>
        <strain evidence="2">CL551</strain>
    </source>
</reference>
<dbReference type="Gene3D" id="3.30.420.10">
    <property type="entry name" value="Ribonuclease H-like superfamily/Ribonuclease H"/>
    <property type="match status" value="1"/>
</dbReference>
<dbReference type="SUPFAM" id="SSF53098">
    <property type="entry name" value="Ribonuclease H-like"/>
    <property type="match status" value="1"/>
</dbReference>
<dbReference type="InterPro" id="IPR040151">
    <property type="entry name" value="Gfd2/YDR514C-like"/>
</dbReference>
<evidence type="ECO:0000259" key="1">
    <source>
        <dbReference type="Pfam" id="PF21762"/>
    </source>
</evidence>
<dbReference type="GO" id="GO:0005634">
    <property type="term" value="C:nucleus"/>
    <property type="evidence" value="ECO:0007669"/>
    <property type="project" value="TreeGrafter"/>
</dbReference>
<dbReference type="InterPro" id="IPR048519">
    <property type="entry name" value="Gfd2/YDR514C-like_C"/>
</dbReference>
<organism evidence="2 3">
    <name type="scientific">Acaulospora morrowiae</name>
    <dbReference type="NCBI Taxonomy" id="94023"/>
    <lineage>
        <taxon>Eukaryota</taxon>
        <taxon>Fungi</taxon>
        <taxon>Fungi incertae sedis</taxon>
        <taxon>Mucoromycota</taxon>
        <taxon>Glomeromycotina</taxon>
        <taxon>Glomeromycetes</taxon>
        <taxon>Diversisporales</taxon>
        <taxon>Acaulosporaceae</taxon>
        <taxon>Acaulospora</taxon>
    </lineage>
</organism>
<dbReference type="InterPro" id="IPR036397">
    <property type="entry name" value="RNaseH_sf"/>
</dbReference>